<dbReference type="Gene3D" id="1.10.8.10">
    <property type="entry name" value="DNA helicase RuvA subunit, C-terminal domain"/>
    <property type="match status" value="1"/>
</dbReference>
<dbReference type="NCBIfam" id="TIGR03533">
    <property type="entry name" value="L3_gln_methyl"/>
    <property type="match status" value="1"/>
</dbReference>
<dbReference type="GO" id="GO:0005829">
    <property type="term" value="C:cytosol"/>
    <property type="evidence" value="ECO:0007669"/>
    <property type="project" value="TreeGrafter"/>
</dbReference>
<accession>A0A369CHP9</accession>
<evidence type="ECO:0000256" key="1">
    <source>
        <dbReference type="ARBA" id="ARBA00022603"/>
    </source>
</evidence>
<evidence type="ECO:0000259" key="5">
    <source>
        <dbReference type="Pfam" id="PF05175"/>
    </source>
</evidence>
<dbReference type="FunFam" id="3.40.50.150:FF:000042">
    <property type="entry name" value="50S ribosomal protein L3 glutamine methyltransferase"/>
    <property type="match status" value="1"/>
</dbReference>
<dbReference type="OrthoDB" id="9800643at2"/>
<name>A0A369CHP9_9GAMM</name>
<dbReference type="Pfam" id="PF05175">
    <property type="entry name" value="MTS"/>
    <property type="match status" value="1"/>
</dbReference>
<sequence length="305" mass="33427">MHREAVEHLHTVLDFIRWGASRFNAAGLTLGHGTDSAWDEAVALVLHALHLPPDADPRIMGARLTPSERGEVAELLRRRVEERIPGPYLTHEAWFAGLPFYVDERVLVPRSPIAELIGNGFEPWLDADRVDRILDLCTGSGCIAIACALAFPDALVDAVDISPEALEVAAINVERHGLEESVELFRSDLFEGVKGRRYDLIVSNPPYVDAEDMAELPPEFRHEPELGLAAGADGLDVVVRILAQASDYLAADGIIVVEVGNSEAALAARFPQVPFLWLDFEHGGHGVFLLTAEQLRRHRSAFTAA</sequence>
<evidence type="ECO:0000313" key="7">
    <source>
        <dbReference type="Proteomes" id="UP000252707"/>
    </source>
</evidence>
<dbReference type="PANTHER" id="PTHR47806:SF1">
    <property type="entry name" value="RIBOSOMAL PROTEIN UL3 GLUTAMINE METHYLTRANSFERASE"/>
    <property type="match status" value="1"/>
</dbReference>
<comment type="function">
    <text evidence="4">Methylates ribosomal protein uL3 on a specific glutamine residue.</text>
</comment>
<organism evidence="6 7">
    <name type="scientific">Thioalbus denitrificans</name>
    <dbReference type="NCBI Taxonomy" id="547122"/>
    <lineage>
        <taxon>Bacteria</taxon>
        <taxon>Pseudomonadati</taxon>
        <taxon>Pseudomonadota</taxon>
        <taxon>Gammaproteobacteria</taxon>
        <taxon>Chromatiales</taxon>
        <taxon>Ectothiorhodospiraceae</taxon>
        <taxon>Thioalbus</taxon>
    </lineage>
</organism>
<evidence type="ECO:0000313" key="6">
    <source>
        <dbReference type="EMBL" id="RCX32196.1"/>
    </source>
</evidence>
<dbReference type="EMBL" id="QPJY01000002">
    <property type="protein sequence ID" value="RCX32196.1"/>
    <property type="molecule type" value="Genomic_DNA"/>
</dbReference>
<dbReference type="InterPro" id="IPR007848">
    <property type="entry name" value="Small_mtfrase_dom"/>
</dbReference>
<dbReference type="GO" id="GO:0005840">
    <property type="term" value="C:ribosome"/>
    <property type="evidence" value="ECO:0007669"/>
    <property type="project" value="UniProtKB-KW"/>
</dbReference>
<dbReference type="InterPro" id="IPR029063">
    <property type="entry name" value="SAM-dependent_MTases_sf"/>
</dbReference>
<dbReference type="InterPro" id="IPR002052">
    <property type="entry name" value="DNA_methylase_N6_adenine_CS"/>
</dbReference>
<comment type="catalytic activity">
    <reaction evidence="4">
        <text>L-glutaminyl-[ribosomal protein uL3] + S-adenosyl-L-methionine = N(5)-methyl-L-glutaminyl-[ribosomal protein uL3] + S-adenosyl-L-homocysteine + H(+)</text>
        <dbReference type="Rhea" id="RHEA:45020"/>
        <dbReference type="Rhea" id="RHEA-COMP:11063"/>
        <dbReference type="Rhea" id="RHEA-COMP:11064"/>
        <dbReference type="ChEBI" id="CHEBI:15378"/>
        <dbReference type="ChEBI" id="CHEBI:30011"/>
        <dbReference type="ChEBI" id="CHEBI:57856"/>
        <dbReference type="ChEBI" id="CHEBI:59789"/>
        <dbReference type="ChEBI" id="CHEBI:61891"/>
        <dbReference type="EC" id="2.1.1.298"/>
    </reaction>
</comment>
<dbReference type="RefSeq" id="WP_114279010.1">
    <property type="nucleotide sequence ID" value="NZ_QPJY01000002.1"/>
</dbReference>
<evidence type="ECO:0000256" key="4">
    <source>
        <dbReference type="HAMAP-Rule" id="MF_02125"/>
    </source>
</evidence>
<keyword evidence="6" id="KW-0687">Ribonucleoprotein</keyword>
<evidence type="ECO:0000256" key="2">
    <source>
        <dbReference type="ARBA" id="ARBA00022679"/>
    </source>
</evidence>
<keyword evidence="7" id="KW-1185">Reference proteome</keyword>
<feature type="domain" description="Methyltransferase small" evidence="5">
    <location>
        <begin position="125"/>
        <end position="212"/>
    </location>
</feature>
<dbReference type="InterPro" id="IPR004556">
    <property type="entry name" value="HemK-like"/>
</dbReference>
<protein>
    <recommendedName>
        <fullName evidence="4">Ribosomal protein uL3 glutamine methyltransferase</fullName>
        <shortName evidence="4">uL3 MTase</shortName>
        <ecNumber evidence="4">2.1.1.298</ecNumber>
    </recommendedName>
    <alternativeName>
        <fullName evidence="4">N5-glutamine methyltransferase PrmB</fullName>
    </alternativeName>
</protein>
<dbReference type="CDD" id="cd02440">
    <property type="entry name" value="AdoMet_MTases"/>
    <property type="match status" value="1"/>
</dbReference>
<dbReference type="PROSITE" id="PS00092">
    <property type="entry name" value="N6_MTASE"/>
    <property type="match status" value="1"/>
</dbReference>
<dbReference type="Proteomes" id="UP000252707">
    <property type="component" value="Unassembled WGS sequence"/>
</dbReference>
<dbReference type="HAMAP" id="MF_02125">
    <property type="entry name" value="L3_methyltr_PrmB"/>
    <property type="match status" value="1"/>
</dbReference>
<keyword evidence="3 4" id="KW-0949">S-adenosyl-L-methionine</keyword>
<keyword evidence="1 4" id="KW-0489">Methyltransferase</keyword>
<dbReference type="InterPro" id="IPR017127">
    <property type="entry name" value="Ribosome_uL3_MTase"/>
</dbReference>
<dbReference type="PANTHER" id="PTHR47806">
    <property type="entry name" value="50S RIBOSOMAL PROTEIN L3 GLUTAMINE METHYLTRANSFERASE"/>
    <property type="match status" value="1"/>
</dbReference>
<dbReference type="GO" id="GO:0003676">
    <property type="term" value="F:nucleic acid binding"/>
    <property type="evidence" value="ECO:0007669"/>
    <property type="project" value="InterPro"/>
</dbReference>
<dbReference type="GO" id="GO:0032259">
    <property type="term" value="P:methylation"/>
    <property type="evidence" value="ECO:0007669"/>
    <property type="project" value="UniProtKB-KW"/>
</dbReference>
<reference evidence="6 7" key="1">
    <citation type="submission" date="2018-07" db="EMBL/GenBank/DDBJ databases">
        <title>Genomic Encyclopedia of Type Strains, Phase IV (KMG-IV): sequencing the most valuable type-strain genomes for metagenomic binning, comparative biology and taxonomic classification.</title>
        <authorList>
            <person name="Goeker M."/>
        </authorList>
    </citation>
    <scope>NUCLEOTIDE SEQUENCE [LARGE SCALE GENOMIC DNA]</scope>
    <source>
        <strain evidence="6 7">DSM 26407</strain>
    </source>
</reference>
<dbReference type="PIRSF" id="PIRSF037167">
    <property type="entry name" value="Mtase_YfcB_prd"/>
    <property type="match status" value="1"/>
</dbReference>
<evidence type="ECO:0000256" key="3">
    <source>
        <dbReference type="ARBA" id="ARBA00022691"/>
    </source>
</evidence>
<proteinExistence type="inferred from homology"/>
<dbReference type="GO" id="GO:0036009">
    <property type="term" value="F:protein-glutamine N-methyltransferase activity"/>
    <property type="evidence" value="ECO:0007669"/>
    <property type="project" value="UniProtKB-UniRule"/>
</dbReference>
<keyword evidence="6" id="KW-0689">Ribosomal protein</keyword>
<keyword evidence="2 4" id="KW-0808">Transferase</keyword>
<dbReference type="Gene3D" id="3.40.50.150">
    <property type="entry name" value="Vaccinia Virus protein VP39"/>
    <property type="match status" value="1"/>
</dbReference>
<comment type="similarity">
    <text evidence="4">Belongs to the protein N5-glutamine methyltransferase family. PrmB subfamily.</text>
</comment>
<comment type="caution">
    <text evidence="6">The sequence shown here is derived from an EMBL/GenBank/DDBJ whole genome shotgun (WGS) entry which is preliminary data.</text>
</comment>
<dbReference type="NCBIfam" id="TIGR00536">
    <property type="entry name" value="hemK_fam"/>
    <property type="match status" value="1"/>
</dbReference>
<dbReference type="AlphaFoldDB" id="A0A369CHP9"/>
<dbReference type="EC" id="2.1.1.298" evidence="4"/>
<dbReference type="SUPFAM" id="SSF53335">
    <property type="entry name" value="S-adenosyl-L-methionine-dependent methyltransferases"/>
    <property type="match status" value="1"/>
</dbReference>
<gene>
    <name evidence="4" type="primary">prmB</name>
    <name evidence="6" type="ORF">DFQ59_102556</name>
</gene>